<name>A0A6G0Y511_APHCR</name>
<dbReference type="EMBL" id="VUJU01006189">
    <property type="protein sequence ID" value="KAF0749190.1"/>
    <property type="molecule type" value="Genomic_DNA"/>
</dbReference>
<comment type="caution">
    <text evidence="1">The sequence shown here is derived from an EMBL/GenBank/DDBJ whole genome shotgun (WGS) entry which is preliminary data.</text>
</comment>
<gene>
    <name evidence="1" type="ORF">FWK35_00015432</name>
</gene>
<evidence type="ECO:0000313" key="2">
    <source>
        <dbReference type="Proteomes" id="UP000478052"/>
    </source>
</evidence>
<organism evidence="1 2">
    <name type="scientific">Aphis craccivora</name>
    <name type="common">Cowpea aphid</name>
    <dbReference type="NCBI Taxonomy" id="307492"/>
    <lineage>
        <taxon>Eukaryota</taxon>
        <taxon>Metazoa</taxon>
        <taxon>Ecdysozoa</taxon>
        <taxon>Arthropoda</taxon>
        <taxon>Hexapoda</taxon>
        <taxon>Insecta</taxon>
        <taxon>Pterygota</taxon>
        <taxon>Neoptera</taxon>
        <taxon>Paraneoptera</taxon>
        <taxon>Hemiptera</taxon>
        <taxon>Sternorrhyncha</taxon>
        <taxon>Aphidomorpha</taxon>
        <taxon>Aphidoidea</taxon>
        <taxon>Aphididae</taxon>
        <taxon>Aphidini</taxon>
        <taxon>Aphis</taxon>
        <taxon>Aphis</taxon>
    </lineage>
</organism>
<accession>A0A6G0Y511</accession>
<proteinExistence type="predicted"/>
<evidence type="ECO:0000313" key="1">
    <source>
        <dbReference type="EMBL" id="KAF0749190.1"/>
    </source>
</evidence>
<dbReference type="AlphaFoldDB" id="A0A6G0Y511"/>
<protein>
    <submittedName>
        <fullName evidence="1">Transposable element P transposase</fullName>
    </submittedName>
</protein>
<keyword evidence="2" id="KW-1185">Reference proteome</keyword>
<dbReference type="OrthoDB" id="8120989at2759"/>
<reference evidence="1 2" key="1">
    <citation type="submission" date="2019-08" db="EMBL/GenBank/DDBJ databases">
        <title>Whole genome of Aphis craccivora.</title>
        <authorList>
            <person name="Voronova N.V."/>
            <person name="Shulinski R.S."/>
            <person name="Bandarenka Y.V."/>
            <person name="Zhorov D.G."/>
            <person name="Warner D."/>
        </authorList>
    </citation>
    <scope>NUCLEOTIDE SEQUENCE [LARGE SCALE GENOMIC DNA]</scope>
    <source>
        <strain evidence="1">180601</strain>
        <tissue evidence="1">Whole Body</tissue>
    </source>
</reference>
<dbReference type="Proteomes" id="UP000478052">
    <property type="component" value="Unassembled WGS sequence"/>
</dbReference>
<sequence length="60" mass="7011">MCYYKRFHEVCKILYDIGIKSVLLRNFNQDALENFFGPCVHLVTGIIIRSAVCLRLPIEH</sequence>